<gene>
    <name evidence="1" type="ORF">N0V93_000829</name>
</gene>
<protein>
    <submittedName>
        <fullName evidence="1">Uncharacterized protein</fullName>
    </submittedName>
</protein>
<comment type="caution">
    <text evidence="1">The sequence shown here is derived from an EMBL/GenBank/DDBJ whole genome shotgun (WGS) entry which is preliminary data.</text>
</comment>
<proteinExistence type="predicted"/>
<reference evidence="1" key="1">
    <citation type="submission" date="2022-10" db="EMBL/GenBank/DDBJ databases">
        <title>Tapping the CABI collections for fungal endophytes: first genome assemblies for Collariella, Neodidymelliopsis, Ascochyta clinopodiicola, Didymella pomorum, Didymosphaeria variabile, Neocosmospora piperis and Neocucurbitaria cava.</title>
        <authorList>
            <person name="Hill R."/>
        </authorList>
    </citation>
    <scope>NUCLEOTIDE SEQUENCE</scope>
    <source>
        <strain evidence="1">IMI 355082</strain>
    </source>
</reference>
<sequence>MPNQIIKQAFDKLSPGGWLECQEPDVILKCDDGTMGPDHALGEWYSELNRISQLANKPVGTSPLLKGWFEAAGFVDVQEKIIKLPTCAWPKDRDLKEIGWWMENMMAEHVSGLSRAYQSRVAGISVEEHELSLIPVRQAVRNRDAHTYTCLYVVWGRKPGAREDLYQLNISEPVKQTEAQDAEEN</sequence>
<evidence type="ECO:0000313" key="1">
    <source>
        <dbReference type="EMBL" id="KAJ4396608.1"/>
    </source>
</evidence>
<dbReference type="OrthoDB" id="2013972at2759"/>
<dbReference type="InterPro" id="IPR029063">
    <property type="entry name" value="SAM-dependent_MTases_sf"/>
</dbReference>
<dbReference type="EMBL" id="JAPEVB010000001">
    <property type="protein sequence ID" value="KAJ4396608.1"/>
    <property type="molecule type" value="Genomic_DNA"/>
</dbReference>
<organism evidence="1 2">
    <name type="scientific">Gnomoniopsis smithogilvyi</name>
    <dbReference type="NCBI Taxonomy" id="1191159"/>
    <lineage>
        <taxon>Eukaryota</taxon>
        <taxon>Fungi</taxon>
        <taxon>Dikarya</taxon>
        <taxon>Ascomycota</taxon>
        <taxon>Pezizomycotina</taxon>
        <taxon>Sordariomycetes</taxon>
        <taxon>Sordariomycetidae</taxon>
        <taxon>Diaporthales</taxon>
        <taxon>Gnomoniaceae</taxon>
        <taxon>Gnomoniopsis</taxon>
    </lineage>
</organism>
<name>A0A9W8Z2Q2_9PEZI</name>
<evidence type="ECO:0000313" key="2">
    <source>
        <dbReference type="Proteomes" id="UP001140453"/>
    </source>
</evidence>
<accession>A0A9W8Z2Q2</accession>
<dbReference type="SUPFAM" id="SSF53335">
    <property type="entry name" value="S-adenosyl-L-methionine-dependent methyltransferases"/>
    <property type="match status" value="1"/>
</dbReference>
<keyword evidence="2" id="KW-1185">Reference proteome</keyword>
<dbReference type="Proteomes" id="UP001140453">
    <property type="component" value="Unassembled WGS sequence"/>
</dbReference>
<dbReference type="AlphaFoldDB" id="A0A9W8Z2Q2"/>